<dbReference type="EMBL" id="KQ435699">
    <property type="protein sequence ID" value="KOX80591.1"/>
    <property type="molecule type" value="Genomic_DNA"/>
</dbReference>
<gene>
    <name evidence="2" type="ORF">WN51_05445</name>
</gene>
<keyword evidence="3" id="KW-1185">Reference proteome</keyword>
<accession>A0A0N0BKL0</accession>
<feature type="transmembrane region" description="Helical" evidence="1">
    <location>
        <begin position="6"/>
        <end position="28"/>
    </location>
</feature>
<dbReference type="AlphaFoldDB" id="A0A0N0BKL0"/>
<sequence>MNRIFNLPNIIIVIIGSALLQITFHTAYRTKIRGSLKNQTSRSVSQALLSEPCDIYGRMSPNEKYYNR</sequence>
<dbReference type="Proteomes" id="UP000053105">
    <property type="component" value="Unassembled WGS sequence"/>
</dbReference>
<keyword evidence="1" id="KW-0812">Transmembrane</keyword>
<keyword evidence="1" id="KW-1133">Transmembrane helix</keyword>
<evidence type="ECO:0000313" key="3">
    <source>
        <dbReference type="Proteomes" id="UP000053105"/>
    </source>
</evidence>
<evidence type="ECO:0000256" key="1">
    <source>
        <dbReference type="SAM" id="Phobius"/>
    </source>
</evidence>
<reference evidence="2 3" key="1">
    <citation type="submission" date="2015-07" db="EMBL/GenBank/DDBJ databases">
        <title>The genome of Melipona quadrifasciata.</title>
        <authorList>
            <person name="Pan H."/>
            <person name="Kapheim K."/>
        </authorList>
    </citation>
    <scope>NUCLEOTIDE SEQUENCE [LARGE SCALE GENOMIC DNA]</scope>
    <source>
        <strain evidence="2">0111107301</strain>
        <tissue evidence="2">Whole body</tissue>
    </source>
</reference>
<organism evidence="2 3">
    <name type="scientific">Melipona quadrifasciata</name>
    <dbReference type="NCBI Taxonomy" id="166423"/>
    <lineage>
        <taxon>Eukaryota</taxon>
        <taxon>Metazoa</taxon>
        <taxon>Ecdysozoa</taxon>
        <taxon>Arthropoda</taxon>
        <taxon>Hexapoda</taxon>
        <taxon>Insecta</taxon>
        <taxon>Pterygota</taxon>
        <taxon>Neoptera</taxon>
        <taxon>Endopterygota</taxon>
        <taxon>Hymenoptera</taxon>
        <taxon>Apocrita</taxon>
        <taxon>Aculeata</taxon>
        <taxon>Apoidea</taxon>
        <taxon>Anthophila</taxon>
        <taxon>Apidae</taxon>
        <taxon>Melipona</taxon>
    </lineage>
</organism>
<keyword evidence="1" id="KW-0472">Membrane</keyword>
<protein>
    <submittedName>
        <fullName evidence="2">Uncharacterized protein</fullName>
    </submittedName>
</protein>
<evidence type="ECO:0000313" key="2">
    <source>
        <dbReference type="EMBL" id="KOX80591.1"/>
    </source>
</evidence>
<name>A0A0N0BKL0_9HYME</name>
<proteinExistence type="predicted"/>